<evidence type="ECO:0000256" key="7">
    <source>
        <dbReference type="ARBA" id="ARBA00023136"/>
    </source>
</evidence>
<dbReference type="SUPFAM" id="SSF161098">
    <property type="entry name" value="MetI-like"/>
    <property type="match status" value="1"/>
</dbReference>
<feature type="transmembrane region" description="Helical" evidence="8">
    <location>
        <begin position="238"/>
        <end position="257"/>
    </location>
</feature>
<keyword evidence="4" id="KW-0997">Cell inner membrane</keyword>
<keyword evidence="6 8" id="KW-1133">Transmembrane helix</keyword>
<reference evidence="10" key="1">
    <citation type="journal article" date="2014" name="Int. J. Syst. Evol. Microbiol.">
        <title>Complete genome sequence of Corynebacterium casei LMG S-19264T (=DSM 44701T), isolated from a smear-ripened cheese.</title>
        <authorList>
            <consortium name="US DOE Joint Genome Institute (JGI-PGF)"/>
            <person name="Walter F."/>
            <person name="Albersmeier A."/>
            <person name="Kalinowski J."/>
            <person name="Ruckert C."/>
        </authorList>
    </citation>
    <scope>NUCLEOTIDE SEQUENCE</scope>
    <source>
        <strain evidence="10">CCM 7217</strain>
    </source>
</reference>
<evidence type="ECO:0000256" key="8">
    <source>
        <dbReference type="RuleBase" id="RU363032"/>
    </source>
</evidence>
<evidence type="ECO:0000256" key="3">
    <source>
        <dbReference type="ARBA" id="ARBA00022475"/>
    </source>
</evidence>
<evidence type="ECO:0000313" key="11">
    <source>
        <dbReference type="Proteomes" id="UP000646833"/>
    </source>
</evidence>
<dbReference type="EMBL" id="BMCI01000002">
    <property type="protein sequence ID" value="GGC50816.1"/>
    <property type="molecule type" value="Genomic_DNA"/>
</dbReference>
<feature type="transmembrane region" description="Helical" evidence="8">
    <location>
        <begin position="184"/>
        <end position="203"/>
    </location>
</feature>
<evidence type="ECO:0000256" key="5">
    <source>
        <dbReference type="ARBA" id="ARBA00022692"/>
    </source>
</evidence>
<dbReference type="PANTHER" id="PTHR43357:SF4">
    <property type="entry name" value="INNER MEMBRANE ABC TRANSPORTER PERMEASE PROTEIN YDCV"/>
    <property type="match status" value="1"/>
</dbReference>
<evidence type="ECO:0000313" key="10">
    <source>
        <dbReference type="EMBL" id="GGC50816.1"/>
    </source>
</evidence>
<organism evidence="10 11">
    <name type="scientific">Haloferax sulfurifontis</name>
    <dbReference type="NCBI Taxonomy" id="255616"/>
    <lineage>
        <taxon>Archaea</taxon>
        <taxon>Methanobacteriati</taxon>
        <taxon>Methanobacteriota</taxon>
        <taxon>Stenosarchaea group</taxon>
        <taxon>Halobacteria</taxon>
        <taxon>Halobacteriales</taxon>
        <taxon>Haloferacaceae</taxon>
        <taxon>Haloferax</taxon>
    </lineage>
</organism>
<keyword evidence="7 8" id="KW-0472">Membrane</keyword>
<comment type="subcellular location">
    <subcellularLocation>
        <location evidence="1">Cell inner membrane</location>
        <topology evidence="1">Multi-pass membrane protein</topology>
    </subcellularLocation>
    <subcellularLocation>
        <location evidence="8">Cell membrane</location>
        <topology evidence="8">Multi-pass membrane protein</topology>
    </subcellularLocation>
</comment>
<dbReference type="RefSeq" id="WP_188423380.1">
    <property type="nucleotide sequence ID" value="NZ_BMCI01000002.1"/>
</dbReference>
<dbReference type="Proteomes" id="UP000646833">
    <property type="component" value="Unassembled WGS sequence"/>
</dbReference>
<dbReference type="Gene3D" id="1.10.3720.10">
    <property type="entry name" value="MetI-like"/>
    <property type="match status" value="1"/>
</dbReference>
<feature type="transmembrane region" description="Helical" evidence="8">
    <location>
        <begin position="73"/>
        <end position="95"/>
    </location>
</feature>
<keyword evidence="5 8" id="KW-0812">Transmembrane</keyword>
<dbReference type="PROSITE" id="PS50928">
    <property type="entry name" value="ABC_TM1"/>
    <property type="match status" value="1"/>
</dbReference>
<comment type="similarity">
    <text evidence="8">Belongs to the binding-protein-dependent transport system permease family.</text>
</comment>
<dbReference type="InterPro" id="IPR000515">
    <property type="entry name" value="MetI-like"/>
</dbReference>
<feature type="transmembrane region" description="Helical" evidence="8">
    <location>
        <begin position="209"/>
        <end position="231"/>
    </location>
</feature>
<evidence type="ECO:0000256" key="6">
    <source>
        <dbReference type="ARBA" id="ARBA00022989"/>
    </source>
</evidence>
<feature type="transmembrane region" description="Helical" evidence="8">
    <location>
        <begin position="137"/>
        <end position="163"/>
    </location>
</feature>
<reference evidence="10" key="2">
    <citation type="submission" date="2020-09" db="EMBL/GenBank/DDBJ databases">
        <authorList>
            <person name="Sun Q."/>
            <person name="Sedlacek I."/>
        </authorList>
    </citation>
    <scope>NUCLEOTIDE SEQUENCE</scope>
    <source>
        <strain evidence="10">CCM 7217</strain>
    </source>
</reference>
<feature type="domain" description="ABC transmembrane type-1" evidence="9">
    <location>
        <begin position="69"/>
        <end position="257"/>
    </location>
</feature>
<proteinExistence type="inferred from homology"/>
<evidence type="ECO:0000256" key="4">
    <source>
        <dbReference type="ARBA" id="ARBA00022519"/>
    </source>
</evidence>
<dbReference type="InterPro" id="IPR035906">
    <property type="entry name" value="MetI-like_sf"/>
</dbReference>
<dbReference type="AlphaFoldDB" id="A0A830E7V0"/>
<gene>
    <name evidence="10" type="ORF">GCM10007209_10520</name>
</gene>
<protein>
    <submittedName>
        <fullName evidence="10">ABC transporter permease</fullName>
    </submittedName>
</protein>
<dbReference type="GO" id="GO:0055085">
    <property type="term" value="P:transmembrane transport"/>
    <property type="evidence" value="ECO:0007669"/>
    <property type="project" value="InterPro"/>
</dbReference>
<feature type="transmembrane region" description="Helical" evidence="8">
    <location>
        <begin position="20"/>
        <end position="44"/>
    </location>
</feature>
<name>A0A830E7V0_9EURY</name>
<dbReference type="PANTHER" id="PTHR43357">
    <property type="entry name" value="INNER MEMBRANE ABC TRANSPORTER PERMEASE PROTEIN YDCV"/>
    <property type="match status" value="1"/>
</dbReference>
<keyword evidence="2 8" id="KW-0813">Transport</keyword>
<dbReference type="Pfam" id="PF00528">
    <property type="entry name" value="BPD_transp_1"/>
    <property type="match status" value="1"/>
</dbReference>
<dbReference type="CDD" id="cd06261">
    <property type="entry name" value="TM_PBP2"/>
    <property type="match status" value="1"/>
</dbReference>
<feature type="transmembrane region" description="Helical" evidence="8">
    <location>
        <begin position="107"/>
        <end position="131"/>
    </location>
</feature>
<accession>A0A830E7V0</accession>
<evidence type="ECO:0000256" key="2">
    <source>
        <dbReference type="ARBA" id="ARBA00022448"/>
    </source>
</evidence>
<dbReference type="GO" id="GO:0005886">
    <property type="term" value="C:plasma membrane"/>
    <property type="evidence" value="ECO:0007669"/>
    <property type="project" value="UniProtKB-SubCell"/>
</dbReference>
<keyword evidence="3" id="KW-1003">Cell membrane</keyword>
<sequence length="269" mass="29416">MSGLLRRFGTDHPYLAAFTLFEFVFLILPSVIILVVSLGANQIISFPPSELSLRWYASLIHEPGYLEPFFNSVMVAVFCTALAIPIGVMTALGLNRYDIRFEHGIQIYLLLPFTVPLVVSGFILLIIFGRLGWIAELWAVGLALTIINIPFMIWSVSSSVNAFDSTLEDAAQSLGAEEIQTFRYVTLPALMPGVISGSFLMFMLALNEFIVSLIITTTATETLPVAIYGAIRGNISPQIAAVASIYVIIAIVAIVVADRVVGLERFLHS</sequence>
<evidence type="ECO:0000259" key="9">
    <source>
        <dbReference type="PROSITE" id="PS50928"/>
    </source>
</evidence>
<comment type="caution">
    <text evidence="10">The sequence shown here is derived from an EMBL/GenBank/DDBJ whole genome shotgun (WGS) entry which is preliminary data.</text>
</comment>
<evidence type="ECO:0000256" key="1">
    <source>
        <dbReference type="ARBA" id="ARBA00004429"/>
    </source>
</evidence>